<gene>
    <name evidence="2" type="ORF">EFK50_02580</name>
</gene>
<keyword evidence="1" id="KW-0472">Membrane</keyword>
<dbReference type="EMBL" id="RJSE01000003">
    <property type="protein sequence ID" value="RNL64887.1"/>
    <property type="molecule type" value="Genomic_DNA"/>
</dbReference>
<dbReference type="Proteomes" id="UP000267128">
    <property type="component" value="Unassembled WGS sequence"/>
</dbReference>
<evidence type="ECO:0000313" key="2">
    <source>
        <dbReference type="EMBL" id="RNL64887.1"/>
    </source>
</evidence>
<organism evidence="2 3">
    <name type="scientific">Nocardioides marmoriginsengisoli</name>
    <dbReference type="NCBI Taxonomy" id="661483"/>
    <lineage>
        <taxon>Bacteria</taxon>
        <taxon>Bacillati</taxon>
        <taxon>Actinomycetota</taxon>
        <taxon>Actinomycetes</taxon>
        <taxon>Propionibacteriales</taxon>
        <taxon>Nocardioidaceae</taxon>
        <taxon>Nocardioides</taxon>
    </lineage>
</organism>
<accession>A0A3N0CN45</accession>
<sequence length="132" mass="14233">MAATLGGLVFLGLVCALLLLLVKRMRGTRWVTVGEQVWLTVPSAEVPQRLAELGLGRVLTPAPDRAALVLRRSPVWVIAPMALLFPLGLLFLFYREDVSVEVTTDPAGDSAWLSGRTEARTLAAIRGALVQA</sequence>
<comment type="caution">
    <text evidence="2">The sequence shown here is derived from an EMBL/GenBank/DDBJ whole genome shotgun (WGS) entry which is preliminary data.</text>
</comment>
<evidence type="ECO:0000313" key="3">
    <source>
        <dbReference type="Proteomes" id="UP000267128"/>
    </source>
</evidence>
<dbReference type="AlphaFoldDB" id="A0A3N0CN45"/>
<feature type="transmembrane region" description="Helical" evidence="1">
    <location>
        <begin position="75"/>
        <end position="94"/>
    </location>
</feature>
<dbReference type="RefSeq" id="WP_123225990.1">
    <property type="nucleotide sequence ID" value="NZ_RJSE01000003.1"/>
</dbReference>
<protein>
    <submittedName>
        <fullName evidence="2">Uncharacterized protein</fullName>
    </submittedName>
</protein>
<name>A0A3N0CN45_9ACTN</name>
<reference evidence="2 3" key="1">
    <citation type="submission" date="2018-11" db="EMBL/GenBank/DDBJ databases">
        <authorList>
            <person name="Li F."/>
        </authorList>
    </citation>
    <scope>NUCLEOTIDE SEQUENCE [LARGE SCALE GENOMIC DNA]</scope>
    <source>
        <strain evidence="2 3">Gsoil 097</strain>
    </source>
</reference>
<feature type="transmembrane region" description="Helical" evidence="1">
    <location>
        <begin position="6"/>
        <end position="22"/>
    </location>
</feature>
<keyword evidence="3" id="KW-1185">Reference proteome</keyword>
<evidence type="ECO:0000256" key="1">
    <source>
        <dbReference type="SAM" id="Phobius"/>
    </source>
</evidence>
<keyword evidence="1" id="KW-0812">Transmembrane</keyword>
<proteinExistence type="predicted"/>
<keyword evidence="1" id="KW-1133">Transmembrane helix</keyword>